<reference evidence="3" key="1">
    <citation type="submission" date="2020-01" db="EMBL/GenBank/DDBJ databases">
        <title>'Steroidobacter agaridevorans' sp. nov., agar-degrading bacteria isolated from rhizosphere soils.</title>
        <authorList>
            <person name="Ikenaga M."/>
            <person name="Kataoka M."/>
            <person name="Murouchi A."/>
            <person name="Katsuragi S."/>
            <person name="Sakai M."/>
        </authorList>
    </citation>
    <scope>NUCLEOTIDE SEQUENCE [LARGE SCALE GENOMIC DNA]</scope>
    <source>
        <strain evidence="3">YU21-B</strain>
    </source>
</reference>
<feature type="transmembrane region" description="Helical" evidence="1">
    <location>
        <begin position="52"/>
        <end position="71"/>
    </location>
</feature>
<dbReference type="RefSeq" id="WP_161813633.1">
    <property type="nucleotide sequence ID" value="NZ_BLJN01000004.1"/>
</dbReference>
<keyword evidence="1" id="KW-0812">Transmembrane</keyword>
<dbReference type="Proteomes" id="UP000445000">
    <property type="component" value="Unassembled WGS sequence"/>
</dbReference>
<evidence type="ECO:0000256" key="1">
    <source>
        <dbReference type="SAM" id="Phobius"/>
    </source>
</evidence>
<name>A0A829YG95_9GAMM</name>
<gene>
    <name evidence="2" type="ORF">GCM10011487_39430</name>
</gene>
<evidence type="ECO:0000313" key="3">
    <source>
        <dbReference type="Proteomes" id="UP000445000"/>
    </source>
</evidence>
<keyword evidence="1" id="KW-1133">Transmembrane helix</keyword>
<keyword evidence="3" id="KW-1185">Reference proteome</keyword>
<dbReference type="EMBL" id="BLJN01000004">
    <property type="protein sequence ID" value="GFE81943.1"/>
    <property type="molecule type" value="Genomic_DNA"/>
</dbReference>
<organism evidence="2 3">
    <name type="scientific">Steroidobacter agaridevorans</name>
    <dbReference type="NCBI Taxonomy" id="2695856"/>
    <lineage>
        <taxon>Bacteria</taxon>
        <taxon>Pseudomonadati</taxon>
        <taxon>Pseudomonadota</taxon>
        <taxon>Gammaproteobacteria</taxon>
        <taxon>Steroidobacterales</taxon>
        <taxon>Steroidobacteraceae</taxon>
        <taxon>Steroidobacter</taxon>
    </lineage>
</organism>
<comment type="caution">
    <text evidence="2">The sequence shown here is derived from an EMBL/GenBank/DDBJ whole genome shotgun (WGS) entry which is preliminary data.</text>
</comment>
<proteinExistence type="predicted"/>
<accession>A0A829YG95</accession>
<protein>
    <submittedName>
        <fullName evidence="2">Uncharacterized protein</fullName>
    </submittedName>
</protein>
<evidence type="ECO:0000313" key="2">
    <source>
        <dbReference type="EMBL" id="GFE81943.1"/>
    </source>
</evidence>
<sequence>MDKDAEILRRALKRIPAPEPRPEFIERAFAKATGSASPPRSRLAHLASRWETWIGAAAGAAVAVIVTLMLLSPREPGITLALNEMRDIDVLIDSERALDGATIRIVATGSVVLDGFENERQIDWQTHLAKGSNMLSLPVLARSTGAGQLVAVIEHEGRTRQVTVNLTVRDQEART</sequence>
<keyword evidence="1" id="KW-0472">Membrane</keyword>
<dbReference type="AlphaFoldDB" id="A0A829YG95"/>